<evidence type="ECO:0000313" key="12">
    <source>
        <dbReference type="EMBL" id="AOW05427.1"/>
    </source>
</evidence>
<dbReference type="KEGG" id="yli:2911532"/>
<dbReference type="InterPro" id="IPR036457">
    <property type="entry name" value="PPM-type-like_dom_sf"/>
</dbReference>
<evidence type="ECO:0000256" key="9">
    <source>
        <dbReference type="ARBA" id="ARBA00048832"/>
    </source>
</evidence>
<evidence type="ECO:0000313" key="14">
    <source>
        <dbReference type="Proteomes" id="UP000182444"/>
    </source>
</evidence>
<keyword evidence="6 10" id="KW-0378">Hydrolase</keyword>
<dbReference type="eggNOG" id="KOG0698">
    <property type="taxonomic scope" value="Eukaryota"/>
</dbReference>
<dbReference type="PANTHER" id="PTHR13832">
    <property type="entry name" value="PROTEIN PHOSPHATASE 2C"/>
    <property type="match status" value="1"/>
</dbReference>
<evidence type="ECO:0000259" key="11">
    <source>
        <dbReference type="PROSITE" id="PS51746"/>
    </source>
</evidence>
<dbReference type="CDD" id="cd00143">
    <property type="entry name" value="PP2Cc"/>
    <property type="match status" value="1"/>
</dbReference>
<dbReference type="Proteomes" id="UP000182444">
    <property type="component" value="Chromosome 1E"/>
</dbReference>
<dbReference type="VEuPathDB" id="FungiDB:YALI1_E17786g"/>
<dbReference type="FunFam" id="3.60.40.10:FF:000016">
    <property type="entry name" value="Protein phosphatase 2C"/>
    <property type="match status" value="1"/>
</dbReference>
<dbReference type="GO" id="GO:1903753">
    <property type="term" value="P:negative regulation of p38MAPK cascade"/>
    <property type="evidence" value="ECO:0007669"/>
    <property type="project" value="UniProtKB-ARBA"/>
</dbReference>
<gene>
    <name evidence="13" type="ORF">B0I71DRAFT_126893</name>
    <name evidence="12" type="ORF">YALI1_E17786g</name>
</gene>
<dbReference type="GO" id="GO:1904289">
    <property type="term" value="P:regulation of mitotic DNA damage checkpoint"/>
    <property type="evidence" value="ECO:0007669"/>
    <property type="project" value="UniProtKB-ARBA"/>
</dbReference>
<keyword evidence="7 10" id="KW-0904">Protein phosphatase</keyword>
<protein>
    <recommendedName>
        <fullName evidence="4">protein-serine/threonine phosphatase</fullName>
        <ecNumber evidence="4">3.1.3.16</ecNumber>
    </recommendedName>
</protein>
<dbReference type="Pfam" id="PF00481">
    <property type="entry name" value="PP2C"/>
    <property type="match status" value="1"/>
</dbReference>
<evidence type="ECO:0000256" key="1">
    <source>
        <dbReference type="ARBA" id="ARBA00001936"/>
    </source>
</evidence>
<dbReference type="PANTHER" id="PTHR13832:SF565">
    <property type="entry name" value="AT28366P-RELATED"/>
    <property type="match status" value="1"/>
</dbReference>
<proteinExistence type="inferred from homology"/>
<evidence type="ECO:0000256" key="10">
    <source>
        <dbReference type="RuleBase" id="RU003465"/>
    </source>
</evidence>
<evidence type="ECO:0000256" key="4">
    <source>
        <dbReference type="ARBA" id="ARBA00013081"/>
    </source>
</evidence>
<comment type="similarity">
    <text evidence="3 10">Belongs to the PP2C family.</text>
</comment>
<dbReference type="PROSITE" id="PS51746">
    <property type="entry name" value="PPM_2"/>
    <property type="match status" value="1"/>
</dbReference>
<dbReference type="EMBL" id="CP017557">
    <property type="protein sequence ID" value="AOW05427.1"/>
    <property type="molecule type" value="Genomic_DNA"/>
</dbReference>
<dbReference type="GO" id="GO:0004722">
    <property type="term" value="F:protein serine/threonine phosphatase activity"/>
    <property type="evidence" value="ECO:0007669"/>
    <property type="project" value="UniProtKB-EC"/>
</dbReference>
<dbReference type="EMBL" id="KZ858950">
    <property type="protein sequence ID" value="RDW28712.1"/>
    <property type="molecule type" value="Genomic_DNA"/>
</dbReference>
<evidence type="ECO:0000256" key="7">
    <source>
        <dbReference type="ARBA" id="ARBA00022912"/>
    </source>
</evidence>
<dbReference type="SUPFAM" id="SSF81606">
    <property type="entry name" value="PP2C-like"/>
    <property type="match status" value="1"/>
</dbReference>
<comment type="cofactor">
    <cofactor evidence="1">
        <name>Mn(2+)</name>
        <dbReference type="ChEBI" id="CHEBI:29035"/>
    </cofactor>
</comment>
<keyword evidence="5" id="KW-0479">Metal-binding</keyword>
<comment type="cofactor">
    <cofactor evidence="2">
        <name>Mg(2+)</name>
        <dbReference type="ChEBI" id="CHEBI:18420"/>
    </cofactor>
</comment>
<dbReference type="OrthoDB" id="10264738at2759"/>
<keyword evidence="8" id="KW-0464">Manganese</keyword>
<name>A0A1H6PU01_YARLL</name>
<evidence type="ECO:0000256" key="2">
    <source>
        <dbReference type="ARBA" id="ARBA00001946"/>
    </source>
</evidence>
<comment type="catalytic activity">
    <reaction evidence="9">
        <text>O-phospho-L-threonyl-[protein] + H2O = L-threonyl-[protein] + phosphate</text>
        <dbReference type="Rhea" id="RHEA:47004"/>
        <dbReference type="Rhea" id="RHEA-COMP:11060"/>
        <dbReference type="Rhea" id="RHEA-COMP:11605"/>
        <dbReference type="ChEBI" id="CHEBI:15377"/>
        <dbReference type="ChEBI" id="CHEBI:30013"/>
        <dbReference type="ChEBI" id="CHEBI:43474"/>
        <dbReference type="ChEBI" id="CHEBI:61977"/>
        <dbReference type="EC" id="3.1.3.16"/>
    </reaction>
    <physiologicalReaction direction="left-to-right" evidence="9">
        <dbReference type="Rhea" id="RHEA:47005"/>
    </physiologicalReaction>
</comment>
<sequence length="416" mass="44747">MGQILSTPVTDKYSEKGGDSDLVYGLSSMQGWRVTMEDAHATVLELKDAKGQPEKKKVAFFGVYDGHGGDKVAIYTGDNLHHIVARQEAFAKGDYGQALKDGFLSTDRAILEDAALKHDSSGCTATTAIVSDGKVICANAGDSRTVLGVKGIAKPMSFDHKPQHEGERTRICAAGGFVEAGRVNGNLALSRAIGDFDFKRSPYFPPEEQIVTAYPDVIEHQLTADDEFLILACDGIWDCFLSQEVVEFVRRGIAEKQTLVDICENLIDNCLAPTSDLSGVGCDNMTVMVVALLQGKTEEEWYNMVAERVKNGEGPAASREAVERVAGEEREVTAQQLQQNAQAQQANSASLALQQLLSSGATITDENGMVVLKAENAAELLAKVGFAPEDVGQLVESGDLVEEDVEVGGDRITEEQ</sequence>
<dbReference type="InterPro" id="IPR001932">
    <property type="entry name" value="PPM-type_phosphatase-like_dom"/>
</dbReference>
<reference evidence="13 15" key="2">
    <citation type="submission" date="2018-07" db="EMBL/GenBank/DDBJ databases">
        <title>Draft Genome Assemblies for Five Robust Yarrowia lipolytica Strains Exhibiting High Lipid Production and Pentose Sugar Utilization and Sugar Alcohol Secretion from Undetoxified Lignocellulosic Biomass Hydrolysates.</title>
        <authorList>
            <consortium name="DOE Joint Genome Institute"/>
            <person name="Walker C."/>
            <person name="Ryu S."/>
            <person name="Na H."/>
            <person name="Zane M."/>
            <person name="LaButti K."/>
            <person name="Lipzen A."/>
            <person name="Haridas S."/>
            <person name="Barry K."/>
            <person name="Grigoriev I.V."/>
            <person name="Quarterman J."/>
            <person name="Slininger P."/>
            <person name="Dien B."/>
            <person name="Trinh C.T."/>
        </authorList>
    </citation>
    <scope>NUCLEOTIDE SEQUENCE [LARGE SCALE GENOMIC DNA]</scope>
    <source>
        <strain evidence="13 15">YB392</strain>
    </source>
</reference>
<dbReference type="InterPro" id="IPR000222">
    <property type="entry name" value="PP2C_BS"/>
</dbReference>
<evidence type="ECO:0000313" key="13">
    <source>
        <dbReference type="EMBL" id="RDW28712.1"/>
    </source>
</evidence>
<dbReference type="Gene3D" id="3.60.40.10">
    <property type="entry name" value="PPM-type phosphatase domain"/>
    <property type="match status" value="1"/>
</dbReference>
<evidence type="ECO:0000256" key="8">
    <source>
        <dbReference type="ARBA" id="ARBA00023211"/>
    </source>
</evidence>
<evidence type="ECO:0000256" key="6">
    <source>
        <dbReference type="ARBA" id="ARBA00022801"/>
    </source>
</evidence>
<dbReference type="GO" id="GO:0046872">
    <property type="term" value="F:metal ion binding"/>
    <property type="evidence" value="ECO:0007669"/>
    <property type="project" value="UniProtKB-KW"/>
</dbReference>
<feature type="domain" description="PPM-type phosphatase" evidence="11">
    <location>
        <begin position="23"/>
        <end position="292"/>
    </location>
</feature>
<dbReference type="InterPro" id="IPR015655">
    <property type="entry name" value="PP2C"/>
</dbReference>
<accession>A0A1H6PU01</accession>
<evidence type="ECO:0000256" key="5">
    <source>
        <dbReference type="ARBA" id="ARBA00022723"/>
    </source>
</evidence>
<evidence type="ECO:0000313" key="15">
    <source>
        <dbReference type="Proteomes" id="UP000256601"/>
    </source>
</evidence>
<dbReference type="Proteomes" id="UP000256601">
    <property type="component" value="Unassembled WGS sequence"/>
</dbReference>
<evidence type="ECO:0000256" key="3">
    <source>
        <dbReference type="ARBA" id="ARBA00006702"/>
    </source>
</evidence>
<reference evidence="12 14" key="1">
    <citation type="journal article" date="2016" name="PLoS ONE">
        <title>Sequence Assembly of Yarrowia lipolytica Strain W29/CLIB89 Shows Transposable Element Diversity.</title>
        <authorList>
            <person name="Magnan C."/>
            <person name="Yu J."/>
            <person name="Chang I."/>
            <person name="Jahn E."/>
            <person name="Kanomata Y."/>
            <person name="Wu J."/>
            <person name="Zeller M."/>
            <person name="Oakes M."/>
            <person name="Baldi P."/>
            <person name="Sandmeyer S."/>
        </authorList>
    </citation>
    <scope>NUCLEOTIDE SEQUENCE [LARGE SCALE GENOMIC DNA]</scope>
    <source>
        <strain evidence="12">CLIB89</strain>
        <strain evidence="14">CLIB89(W29)</strain>
    </source>
</reference>
<dbReference type="EC" id="3.1.3.16" evidence="4"/>
<dbReference type="AlphaFoldDB" id="A0A1H6PU01"/>
<dbReference type="SMART" id="SM00332">
    <property type="entry name" value="PP2Cc"/>
    <property type="match status" value="1"/>
</dbReference>
<dbReference type="VEuPathDB" id="FungiDB:YALI0_E14795g"/>
<organism evidence="12 14">
    <name type="scientific">Yarrowia lipolytica</name>
    <name type="common">Candida lipolytica</name>
    <dbReference type="NCBI Taxonomy" id="4952"/>
    <lineage>
        <taxon>Eukaryota</taxon>
        <taxon>Fungi</taxon>
        <taxon>Dikarya</taxon>
        <taxon>Ascomycota</taxon>
        <taxon>Saccharomycotina</taxon>
        <taxon>Dipodascomycetes</taxon>
        <taxon>Dipodascales</taxon>
        <taxon>Dipodascales incertae sedis</taxon>
        <taxon>Yarrowia</taxon>
    </lineage>
</organism>
<dbReference type="PROSITE" id="PS01032">
    <property type="entry name" value="PPM_1"/>
    <property type="match status" value="1"/>
</dbReference>